<dbReference type="EMBL" id="BARS01037694">
    <property type="protein sequence ID" value="GAG14905.1"/>
    <property type="molecule type" value="Genomic_DNA"/>
</dbReference>
<protein>
    <submittedName>
        <fullName evidence="1">Uncharacterized protein</fullName>
    </submittedName>
</protein>
<name>X0V9N7_9ZZZZ</name>
<dbReference type="AlphaFoldDB" id="X0V9N7"/>
<comment type="caution">
    <text evidence="1">The sequence shown here is derived from an EMBL/GenBank/DDBJ whole genome shotgun (WGS) entry which is preliminary data.</text>
</comment>
<proteinExistence type="predicted"/>
<feature type="non-terminal residue" evidence="1">
    <location>
        <position position="1"/>
    </location>
</feature>
<evidence type="ECO:0000313" key="1">
    <source>
        <dbReference type="EMBL" id="GAG14905.1"/>
    </source>
</evidence>
<reference evidence="1" key="1">
    <citation type="journal article" date="2014" name="Front. Microbiol.">
        <title>High frequency of phylogenetically diverse reductive dehalogenase-homologous genes in deep subseafloor sedimentary metagenomes.</title>
        <authorList>
            <person name="Kawai M."/>
            <person name="Futagami T."/>
            <person name="Toyoda A."/>
            <person name="Takaki Y."/>
            <person name="Nishi S."/>
            <person name="Hori S."/>
            <person name="Arai W."/>
            <person name="Tsubouchi T."/>
            <person name="Morono Y."/>
            <person name="Uchiyama I."/>
            <person name="Ito T."/>
            <person name="Fujiyama A."/>
            <person name="Inagaki F."/>
            <person name="Takami H."/>
        </authorList>
    </citation>
    <scope>NUCLEOTIDE SEQUENCE</scope>
    <source>
        <strain evidence="1">Expedition CK06-06</strain>
    </source>
</reference>
<accession>X0V9N7</accession>
<organism evidence="1">
    <name type="scientific">marine sediment metagenome</name>
    <dbReference type="NCBI Taxonomy" id="412755"/>
    <lineage>
        <taxon>unclassified sequences</taxon>
        <taxon>metagenomes</taxon>
        <taxon>ecological metagenomes</taxon>
    </lineage>
</organism>
<gene>
    <name evidence="1" type="ORF">S01H1_57763</name>
</gene>
<sequence>VHEALFEAALKILPDKVIAGLGATIIGKKTKPGQLDYSKVVGQPAPQG</sequence>